<sequence length="204" mass="22607">MDKSLHLRCLDIIKSPLDEFKSFVIPDPNTVLSMVGSIRGAQDFLGSLDGSIVDNSKTFSGSVQDDPRPRTQASSKLGTYELINYISYNKVTLPPYGLDPVTRVYGLIDIAPDRSAIAILFLIAGHRTNWAIGDQGLKYILERDTPVRWHNRIVVIDVEDIVAVISTAYLLLMMVMMSLLLVTAAYSDRCALNCLLAGDFRVAR</sequence>
<protein>
    <submittedName>
        <fullName evidence="2">Uncharacterized protein</fullName>
    </submittedName>
</protein>
<proteinExistence type="predicted"/>
<evidence type="ECO:0000256" key="1">
    <source>
        <dbReference type="SAM" id="Phobius"/>
    </source>
</evidence>
<evidence type="ECO:0000313" key="3">
    <source>
        <dbReference type="Proteomes" id="UP001187471"/>
    </source>
</evidence>
<dbReference type="EMBL" id="JAVXUO010000979">
    <property type="protein sequence ID" value="KAK2987510.1"/>
    <property type="molecule type" value="Genomic_DNA"/>
</dbReference>
<keyword evidence="1" id="KW-1133">Transmembrane helix</keyword>
<feature type="transmembrane region" description="Helical" evidence="1">
    <location>
        <begin position="161"/>
        <end position="186"/>
    </location>
</feature>
<keyword evidence="1" id="KW-0472">Membrane</keyword>
<reference evidence="2" key="1">
    <citation type="submission" date="2022-12" db="EMBL/GenBank/DDBJ databases">
        <title>Draft genome assemblies for two species of Escallonia (Escalloniales).</title>
        <authorList>
            <person name="Chanderbali A."/>
            <person name="Dervinis C."/>
            <person name="Anghel I."/>
            <person name="Soltis D."/>
            <person name="Soltis P."/>
            <person name="Zapata F."/>
        </authorList>
    </citation>
    <scope>NUCLEOTIDE SEQUENCE</scope>
    <source>
        <strain evidence="2">UCBG92.1500</strain>
        <tissue evidence="2">Leaf</tissue>
    </source>
</reference>
<accession>A0AA88UJN5</accession>
<name>A0AA88UJN5_9ASTE</name>
<dbReference type="Gene3D" id="1.20.1130.10">
    <property type="entry name" value="Photosystem I PsaA/PsaB"/>
    <property type="match status" value="1"/>
</dbReference>
<keyword evidence="3" id="KW-1185">Reference proteome</keyword>
<comment type="caution">
    <text evidence="2">The sequence shown here is derived from an EMBL/GenBank/DDBJ whole genome shotgun (WGS) entry which is preliminary data.</text>
</comment>
<dbReference type="Proteomes" id="UP001187471">
    <property type="component" value="Unassembled WGS sequence"/>
</dbReference>
<organism evidence="2 3">
    <name type="scientific">Escallonia rubra</name>
    <dbReference type="NCBI Taxonomy" id="112253"/>
    <lineage>
        <taxon>Eukaryota</taxon>
        <taxon>Viridiplantae</taxon>
        <taxon>Streptophyta</taxon>
        <taxon>Embryophyta</taxon>
        <taxon>Tracheophyta</taxon>
        <taxon>Spermatophyta</taxon>
        <taxon>Magnoliopsida</taxon>
        <taxon>eudicotyledons</taxon>
        <taxon>Gunneridae</taxon>
        <taxon>Pentapetalae</taxon>
        <taxon>asterids</taxon>
        <taxon>campanulids</taxon>
        <taxon>Escalloniales</taxon>
        <taxon>Escalloniaceae</taxon>
        <taxon>Escallonia</taxon>
    </lineage>
</organism>
<dbReference type="InterPro" id="IPR036408">
    <property type="entry name" value="PSI_PsaA/B_sf"/>
</dbReference>
<gene>
    <name evidence="2" type="ORF">RJ640_017247</name>
</gene>
<dbReference type="AlphaFoldDB" id="A0AA88UJN5"/>
<evidence type="ECO:0000313" key="2">
    <source>
        <dbReference type="EMBL" id="KAK2987510.1"/>
    </source>
</evidence>
<keyword evidence="1" id="KW-0812">Transmembrane</keyword>